<dbReference type="PROSITE" id="PS50928">
    <property type="entry name" value="ABC_TM1"/>
    <property type="match status" value="1"/>
</dbReference>
<dbReference type="PANTHER" id="PTHR43386">
    <property type="entry name" value="OLIGOPEPTIDE TRANSPORT SYSTEM PERMEASE PROTEIN APPC"/>
    <property type="match status" value="1"/>
</dbReference>
<feature type="transmembrane region" description="Helical" evidence="7">
    <location>
        <begin position="115"/>
        <end position="137"/>
    </location>
</feature>
<dbReference type="CDD" id="cd06261">
    <property type="entry name" value="TM_PBP2"/>
    <property type="match status" value="1"/>
</dbReference>
<dbReference type="Pfam" id="PF00528">
    <property type="entry name" value="BPD_transp_1"/>
    <property type="match status" value="1"/>
</dbReference>
<evidence type="ECO:0000256" key="2">
    <source>
        <dbReference type="ARBA" id="ARBA00022448"/>
    </source>
</evidence>
<dbReference type="PANTHER" id="PTHR43386:SF1">
    <property type="entry name" value="D,D-DIPEPTIDE TRANSPORT SYSTEM PERMEASE PROTEIN DDPC-RELATED"/>
    <property type="match status" value="1"/>
</dbReference>
<gene>
    <name evidence="9" type="ORF">METZ01_LOCUS244347</name>
</gene>
<keyword evidence="6 7" id="KW-0472">Membrane</keyword>
<dbReference type="InterPro" id="IPR000515">
    <property type="entry name" value="MetI-like"/>
</dbReference>
<proteinExistence type="predicted"/>
<evidence type="ECO:0000256" key="6">
    <source>
        <dbReference type="ARBA" id="ARBA00023136"/>
    </source>
</evidence>
<evidence type="ECO:0000256" key="5">
    <source>
        <dbReference type="ARBA" id="ARBA00022989"/>
    </source>
</evidence>
<comment type="subcellular location">
    <subcellularLocation>
        <location evidence="1">Cell membrane</location>
        <topology evidence="1">Multi-pass membrane protein</topology>
    </subcellularLocation>
</comment>
<dbReference type="InterPro" id="IPR050366">
    <property type="entry name" value="BP-dependent_transpt_permease"/>
</dbReference>
<feature type="domain" description="ABC transmembrane type-1" evidence="8">
    <location>
        <begin position="80"/>
        <end position="204"/>
    </location>
</feature>
<dbReference type="GO" id="GO:0005886">
    <property type="term" value="C:plasma membrane"/>
    <property type="evidence" value="ECO:0007669"/>
    <property type="project" value="UniProtKB-SubCell"/>
</dbReference>
<dbReference type="AlphaFoldDB" id="A0A382HXZ5"/>
<dbReference type="InterPro" id="IPR035906">
    <property type="entry name" value="MetI-like_sf"/>
</dbReference>
<evidence type="ECO:0000256" key="3">
    <source>
        <dbReference type="ARBA" id="ARBA00022475"/>
    </source>
</evidence>
<evidence type="ECO:0000256" key="4">
    <source>
        <dbReference type="ARBA" id="ARBA00022692"/>
    </source>
</evidence>
<feature type="transmembrane region" description="Helical" evidence="7">
    <location>
        <begin position="12"/>
        <end position="34"/>
    </location>
</feature>
<organism evidence="9">
    <name type="scientific">marine metagenome</name>
    <dbReference type="NCBI Taxonomy" id="408172"/>
    <lineage>
        <taxon>unclassified sequences</taxon>
        <taxon>metagenomes</taxon>
        <taxon>ecological metagenomes</taxon>
    </lineage>
</organism>
<evidence type="ECO:0000259" key="8">
    <source>
        <dbReference type="PROSITE" id="PS50928"/>
    </source>
</evidence>
<evidence type="ECO:0000256" key="7">
    <source>
        <dbReference type="SAM" id="Phobius"/>
    </source>
</evidence>
<dbReference type="Gene3D" id="1.10.3720.10">
    <property type="entry name" value="MetI-like"/>
    <property type="match status" value="1"/>
</dbReference>
<sequence length="204" mass="22274">MDESSGAVKARRLGLGFWLPMGWIFLIVGVALLAPVLPLKDPTDYFIRPGERPPYPPSADHWFGTDQDARDMFSRIVSGARVSLAVGFMTVTMSFIVGGTLGMVAGLVRGWFDRLVSFLFLVLLSFPGLVWVILIIALIDRSVLTISVTLAIAFIAPVGRLARAATLSFAEREFVIAARTLGARNTRILFRELLPNVVIPMGAL</sequence>
<protein>
    <recommendedName>
        <fullName evidence="8">ABC transmembrane type-1 domain-containing protein</fullName>
    </recommendedName>
</protein>
<reference evidence="9" key="1">
    <citation type="submission" date="2018-05" db="EMBL/GenBank/DDBJ databases">
        <authorList>
            <person name="Lanie J.A."/>
            <person name="Ng W.-L."/>
            <person name="Kazmierczak K.M."/>
            <person name="Andrzejewski T.M."/>
            <person name="Davidsen T.M."/>
            <person name="Wayne K.J."/>
            <person name="Tettelin H."/>
            <person name="Glass J.I."/>
            <person name="Rusch D."/>
            <person name="Podicherti R."/>
            <person name="Tsui H.-C.T."/>
            <person name="Winkler M.E."/>
        </authorList>
    </citation>
    <scope>NUCLEOTIDE SEQUENCE</scope>
</reference>
<keyword evidence="2" id="KW-0813">Transport</keyword>
<evidence type="ECO:0000313" key="9">
    <source>
        <dbReference type="EMBL" id="SVB91493.1"/>
    </source>
</evidence>
<keyword evidence="4 7" id="KW-0812">Transmembrane</keyword>
<feature type="transmembrane region" description="Helical" evidence="7">
    <location>
        <begin position="82"/>
        <end position="108"/>
    </location>
</feature>
<dbReference type="EMBL" id="UINC01063645">
    <property type="protein sequence ID" value="SVB91493.1"/>
    <property type="molecule type" value="Genomic_DNA"/>
</dbReference>
<accession>A0A382HXZ5</accession>
<feature type="non-terminal residue" evidence="9">
    <location>
        <position position="204"/>
    </location>
</feature>
<keyword evidence="5 7" id="KW-1133">Transmembrane helix</keyword>
<evidence type="ECO:0000256" key="1">
    <source>
        <dbReference type="ARBA" id="ARBA00004651"/>
    </source>
</evidence>
<dbReference type="GO" id="GO:0055085">
    <property type="term" value="P:transmembrane transport"/>
    <property type="evidence" value="ECO:0007669"/>
    <property type="project" value="InterPro"/>
</dbReference>
<feature type="transmembrane region" description="Helical" evidence="7">
    <location>
        <begin position="143"/>
        <end position="162"/>
    </location>
</feature>
<dbReference type="SUPFAM" id="SSF161098">
    <property type="entry name" value="MetI-like"/>
    <property type="match status" value="1"/>
</dbReference>
<name>A0A382HXZ5_9ZZZZ</name>
<keyword evidence="3" id="KW-1003">Cell membrane</keyword>